<dbReference type="EC" id="2.1.1.72" evidence="1"/>
<evidence type="ECO:0000259" key="9">
    <source>
        <dbReference type="Pfam" id="PF07669"/>
    </source>
</evidence>
<sequence>IDINIKCGNSLISRFALDADLRVALNKSNYSIEIYRNAVQTYRNAENREQKREMTRLINDIKGNLKTTLGLSDPNKTKLRRLQGEVENLENQTSLFEETKAEKKAREKKIAKLNNEIDKLRVEIEDIESGKIYDNAFEWRFEFPEVLNNDGVFVGFDVVIGNPPYFSLSKIKDKYQIAYFENKYQTYTKGSDIYCLFYEQGNCILRKQGFLNYITSNSWLKTIYGDALKKYFRENMQPKTLLNIEDIQIFEEATVESNIILLKKDQLNECFNVASLMSNYIFGSSLDEYFINNCFEFKIPNTSEWIIGNEKVGELKQKIEQIAKKLKDFKITINFGIKTGYNAAFIINEETRNKLISEDEKSSEIIKPILRGRDLKKYSYDFSGLYLINTHNGIIKSNIERIKAEENYPSIYNYLSSFIPDIEQRQDQGKHWTNLRNCAYLEDFEKPKIVWGEISDQPKFAFDDSKYYAEATTFLMTGEKLKYLLAILNSQLSAWYFNQISTTTGMGTNRWKKYKIEMLPIKEPTEIEELSLEKIVDQILIAKKADPNADTSALEAEIDQMVYQLYNLTAEEIKIIESSR</sequence>
<dbReference type="RefSeq" id="WP_272109635.1">
    <property type="nucleotide sequence ID" value="NZ_JAQMTI010000049.1"/>
</dbReference>
<evidence type="ECO:0000259" key="10">
    <source>
        <dbReference type="Pfam" id="PF12950"/>
    </source>
</evidence>
<dbReference type="EMBL" id="JAQMTI010000049">
    <property type="protein sequence ID" value="MDB9440461.1"/>
    <property type="molecule type" value="Genomic_DNA"/>
</dbReference>
<evidence type="ECO:0000256" key="1">
    <source>
        <dbReference type="ARBA" id="ARBA00011900"/>
    </source>
</evidence>
<keyword evidence="8" id="KW-0175">Coiled coil</keyword>
<comment type="caution">
    <text evidence="11">The sequence shown here is derived from an EMBL/GenBank/DDBJ whole genome shotgun (WGS) entry which is preliminary data.</text>
</comment>
<dbReference type="PANTHER" id="PTHR33841">
    <property type="entry name" value="DNA METHYLTRANSFERASE YEEA-RELATED"/>
    <property type="match status" value="1"/>
</dbReference>
<evidence type="ECO:0000256" key="7">
    <source>
        <dbReference type="ARBA" id="ARBA00047942"/>
    </source>
</evidence>
<keyword evidence="5" id="KW-0680">Restriction system</keyword>
<feature type="non-terminal residue" evidence="11">
    <location>
        <position position="1"/>
    </location>
</feature>
<evidence type="ECO:0000256" key="4">
    <source>
        <dbReference type="ARBA" id="ARBA00022691"/>
    </source>
</evidence>
<dbReference type="InterPro" id="IPR002052">
    <property type="entry name" value="DNA_methylase_N6_adenine_CS"/>
</dbReference>
<feature type="domain" description="Type II methyltransferase M.TaqI-like" evidence="9">
    <location>
        <begin position="100"/>
        <end position="250"/>
    </location>
</feature>
<dbReference type="InterPro" id="IPR025931">
    <property type="entry name" value="TaqI_C"/>
</dbReference>
<protein>
    <recommendedName>
        <fullName evidence="1">site-specific DNA-methyltransferase (adenine-specific)</fullName>
        <ecNumber evidence="1">2.1.1.72</ecNumber>
    </recommendedName>
</protein>
<dbReference type="Gene3D" id="3.40.50.150">
    <property type="entry name" value="Vaccinia Virus protein VP39"/>
    <property type="match status" value="1"/>
</dbReference>
<proteinExistence type="predicted"/>
<gene>
    <name evidence="11" type="ORF">PN497_03615</name>
</gene>
<evidence type="ECO:0000256" key="6">
    <source>
        <dbReference type="ARBA" id="ARBA00023125"/>
    </source>
</evidence>
<keyword evidence="12" id="KW-1185">Reference proteome</keyword>
<evidence type="ECO:0000256" key="2">
    <source>
        <dbReference type="ARBA" id="ARBA00022603"/>
    </source>
</evidence>
<comment type="catalytic activity">
    <reaction evidence="7">
        <text>a 2'-deoxyadenosine in DNA + S-adenosyl-L-methionine = an N(6)-methyl-2'-deoxyadenosine in DNA + S-adenosyl-L-homocysteine + H(+)</text>
        <dbReference type="Rhea" id="RHEA:15197"/>
        <dbReference type="Rhea" id="RHEA-COMP:12418"/>
        <dbReference type="Rhea" id="RHEA-COMP:12419"/>
        <dbReference type="ChEBI" id="CHEBI:15378"/>
        <dbReference type="ChEBI" id="CHEBI:57856"/>
        <dbReference type="ChEBI" id="CHEBI:59789"/>
        <dbReference type="ChEBI" id="CHEBI:90615"/>
        <dbReference type="ChEBI" id="CHEBI:90616"/>
        <dbReference type="EC" id="2.1.1.72"/>
    </reaction>
</comment>
<evidence type="ECO:0000313" key="12">
    <source>
        <dbReference type="Proteomes" id="UP001211711"/>
    </source>
</evidence>
<organism evidence="11 12">
    <name type="scientific">Sphaerospermopsis kisseleviana CS-549</name>
    <dbReference type="NCBI Taxonomy" id="3021783"/>
    <lineage>
        <taxon>Bacteria</taxon>
        <taxon>Bacillati</taxon>
        <taxon>Cyanobacteriota</taxon>
        <taxon>Cyanophyceae</taxon>
        <taxon>Nostocales</taxon>
        <taxon>Aphanizomenonaceae</taxon>
        <taxon>Sphaerospermopsis</taxon>
        <taxon>Sphaerospermopsis kisseleviana</taxon>
    </lineage>
</organism>
<accession>A0ABT4ZM32</accession>
<dbReference type="SUPFAM" id="SSF53335">
    <property type="entry name" value="S-adenosyl-L-methionine-dependent methyltransferases"/>
    <property type="match status" value="1"/>
</dbReference>
<evidence type="ECO:0000256" key="8">
    <source>
        <dbReference type="SAM" id="Coils"/>
    </source>
</evidence>
<keyword evidence="3" id="KW-0808">Transferase</keyword>
<dbReference type="InterPro" id="IPR011639">
    <property type="entry name" value="MethylTrfase_TaqI-like_dom"/>
</dbReference>
<dbReference type="PANTHER" id="PTHR33841:SF1">
    <property type="entry name" value="DNA METHYLTRANSFERASE A"/>
    <property type="match status" value="1"/>
</dbReference>
<dbReference type="Pfam" id="PF07669">
    <property type="entry name" value="Eco57I"/>
    <property type="match status" value="1"/>
</dbReference>
<dbReference type="InterPro" id="IPR029063">
    <property type="entry name" value="SAM-dependent_MTases_sf"/>
</dbReference>
<reference evidence="11 12" key="1">
    <citation type="submission" date="2023-01" db="EMBL/GenBank/DDBJ databases">
        <title>Genomes from the Australian National Cyanobacteria Reference Collection.</title>
        <authorList>
            <person name="Willis A."/>
            <person name="Lee E.M.F."/>
        </authorList>
    </citation>
    <scope>NUCLEOTIDE SEQUENCE [LARGE SCALE GENOMIC DNA]</scope>
    <source>
        <strain evidence="11 12">CS-549</strain>
    </source>
</reference>
<keyword evidence="2" id="KW-0489">Methyltransferase</keyword>
<name>A0ABT4ZM32_9CYAN</name>
<dbReference type="Proteomes" id="UP001211711">
    <property type="component" value="Unassembled WGS sequence"/>
</dbReference>
<evidence type="ECO:0000256" key="3">
    <source>
        <dbReference type="ARBA" id="ARBA00022679"/>
    </source>
</evidence>
<feature type="domain" description="TaqI-like C-terminal specificity" evidence="10">
    <location>
        <begin position="367"/>
        <end position="521"/>
    </location>
</feature>
<evidence type="ECO:0000256" key="5">
    <source>
        <dbReference type="ARBA" id="ARBA00022747"/>
    </source>
</evidence>
<dbReference type="Pfam" id="PF12950">
    <property type="entry name" value="TaqI_C"/>
    <property type="match status" value="1"/>
</dbReference>
<dbReference type="PROSITE" id="PS00092">
    <property type="entry name" value="N6_MTASE"/>
    <property type="match status" value="1"/>
</dbReference>
<keyword evidence="4" id="KW-0949">S-adenosyl-L-methionine</keyword>
<evidence type="ECO:0000313" key="11">
    <source>
        <dbReference type="EMBL" id="MDB9440461.1"/>
    </source>
</evidence>
<feature type="coiled-coil region" evidence="8">
    <location>
        <begin position="79"/>
        <end position="130"/>
    </location>
</feature>
<keyword evidence="6" id="KW-0238">DNA-binding</keyword>
<dbReference type="InterPro" id="IPR050953">
    <property type="entry name" value="N4_N6_ade-DNA_methylase"/>
</dbReference>